<dbReference type="GO" id="GO:0022857">
    <property type="term" value="F:transmembrane transporter activity"/>
    <property type="evidence" value="ECO:0007669"/>
    <property type="project" value="InterPro"/>
</dbReference>
<evidence type="ECO:0000313" key="8">
    <source>
        <dbReference type="EMBL" id="NMF09938.1"/>
    </source>
</evidence>
<keyword evidence="3" id="KW-1003">Cell membrane</keyword>
<comment type="caution">
    <text evidence="8">The sequence shown here is derived from an EMBL/GenBank/DDBJ whole genome shotgun (WGS) entry which is preliminary data.</text>
</comment>
<dbReference type="Proteomes" id="UP000589552">
    <property type="component" value="Unassembled WGS sequence"/>
</dbReference>
<feature type="transmembrane region" description="Helical" evidence="7">
    <location>
        <begin position="251"/>
        <end position="269"/>
    </location>
</feature>
<dbReference type="GO" id="GO:0005886">
    <property type="term" value="C:plasma membrane"/>
    <property type="evidence" value="ECO:0007669"/>
    <property type="project" value="UniProtKB-SubCell"/>
</dbReference>
<dbReference type="AlphaFoldDB" id="A0A7X9SXM3"/>
<reference evidence="8 9" key="1">
    <citation type="submission" date="2020-04" db="EMBL/GenBank/DDBJ databases">
        <authorList>
            <person name="Hitch T.C.A."/>
            <person name="Wylensek D."/>
            <person name="Clavel T."/>
        </authorList>
    </citation>
    <scope>NUCLEOTIDE SEQUENCE [LARGE SCALE GENOMIC DNA]</scope>
    <source>
        <strain evidence="8 9">BL-383-APC-2I</strain>
    </source>
</reference>
<dbReference type="PANTHER" id="PTHR43266">
    <property type="entry name" value="MACROLIDE-EFFLUX PROTEIN"/>
    <property type="match status" value="1"/>
</dbReference>
<dbReference type="EMBL" id="JABAGA010000006">
    <property type="protein sequence ID" value="NMF09938.1"/>
    <property type="molecule type" value="Genomic_DNA"/>
</dbReference>
<evidence type="ECO:0000256" key="4">
    <source>
        <dbReference type="ARBA" id="ARBA00022692"/>
    </source>
</evidence>
<evidence type="ECO:0000256" key="5">
    <source>
        <dbReference type="ARBA" id="ARBA00022989"/>
    </source>
</evidence>
<organism evidence="8 9">
    <name type="scientific">Corynebacterium xerosis</name>
    <dbReference type="NCBI Taxonomy" id="1725"/>
    <lineage>
        <taxon>Bacteria</taxon>
        <taxon>Bacillati</taxon>
        <taxon>Actinomycetota</taxon>
        <taxon>Actinomycetes</taxon>
        <taxon>Mycobacteriales</taxon>
        <taxon>Corynebacteriaceae</taxon>
        <taxon>Corynebacterium</taxon>
    </lineage>
</organism>
<keyword evidence="2" id="KW-0813">Transport</keyword>
<dbReference type="PANTHER" id="PTHR43266:SF2">
    <property type="entry name" value="MAJOR FACILITATOR SUPERFAMILY (MFS) PROFILE DOMAIN-CONTAINING PROTEIN"/>
    <property type="match status" value="1"/>
</dbReference>
<evidence type="ECO:0000256" key="2">
    <source>
        <dbReference type="ARBA" id="ARBA00022448"/>
    </source>
</evidence>
<keyword evidence="4 7" id="KW-0812">Transmembrane</keyword>
<dbReference type="InterPro" id="IPR011701">
    <property type="entry name" value="MFS"/>
</dbReference>
<name>A0A7X9SXM3_9CORY</name>
<feature type="transmembrane region" description="Helical" evidence="7">
    <location>
        <begin position="312"/>
        <end position="333"/>
    </location>
</feature>
<evidence type="ECO:0000313" key="9">
    <source>
        <dbReference type="Proteomes" id="UP000589552"/>
    </source>
</evidence>
<evidence type="ECO:0000256" key="1">
    <source>
        <dbReference type="ARBA" id="ARBA00004651"/>
    </source>
</evidence>
<gene>
    <name evidence="8" type="ORF">HF852_10080</name>
</gene>
<comment type="subcellular location">
    <subcellularLocation>
        <location evidence="1">Cell membrane</location>
        <topology evidence="1">Multi-pass membrane protein</topology>
    </subcellularLocation>
</comment>
<keyword evidence="5 7" id="KW-1133">Transmembrane helix</keyword>
<feature type="transmembrane region" description="Helical" evidence="7">
    <location>
        <begin position="376"/>
        <end position="395"/>
    </location>
</feature>
<evidence type="ECO:0000256" key="7">
    <source>
        <dbReference type="SAM" id="Phobius"/>
    </source>
</evidence>
<dbReference type="SUPFAM" id="SSF103473">
    <property type="entry name" value="MFS general substrate transporter"/>
    <property type="match status" value="1"/>
</dbReference>
<feature type="transmembrane region" description="Helical" evidence="7">
    <location>
        <begin position="345"/>
        <end position="364"/>
    </location>
</feature>
<keyword evidence="6 7" id="KW-0472">Membrane</keyword>
<dbReference type="RefSeq" id="WP_168938153.1">
    <property type="nucleotide sequence ID" value="NZ_JABAGA010000006.1"/>
</dbReference>
<proteinExistence type="predicted"/>
<dbReference type="Pfam" id="PF07690">
    <property type="entry name" value="MFS_1"/>
    <property type="match status" value="1"/>
</dbReference>
<feature type="transmembrane region" description="Helical" evidence="7">
    <location>
        <begin position="12"/>
        <end position="39"/>
    </location>
</feature>
<protein>
    <submittedName>
        <fullName evidence="8">MFS transporter</fullName>
    </submittedName>
</protein>
<accession>A0A7X9SXM3</accession>
<feature type="transmembrane region" description="Helical" evidence="7">
    <location>
        <begin position="281"/>
        <end position="300"/>
    </location>
</feature>
<dbReference type="InterPro" id="IPR036259">
    <property type="entry name" value="MFS_trans_sf"/>
</dbReference>
<evidence type="ECO:0000256" key="6">
    <source>
        <dbReference type="ARBA" id="ARBA00023136"/>
    </source>
</evidence>
<feature type="transmembrane region" description="Helical" evidence="7">
    <location>
        <begin position="218"/>
        <end position="239"/>
    </location>
</feature>
<feature type="transmembrane region" description="Helical" evidence="7">
    <location>
        <begin position="77"/>
        <end position="95"/>
    </location>
</feature>
<feature type="transmembrane region" description="Helical" evidence="7">
    <location>
        <begin position="45"/>
        <end position="65"/>
    </location>
</feature>
<evidence type="ECO:0000256" key="3">
    <source>
        <dbReference type="ARBA" id="ARBA00022475"/>
    </source>
</evidence>
<dbReference type="Gene3D" id="1.20.1250.20">
    <property type="entry name" value="MFS general substrate transporter like domains"/>
    <property type="match status" value="2"/>
</dbReference>
<sequence length="397" mass="41216">MIDVLRNRTYATLFSAQVIALLGTGLLTIALGLLAFDIAGEDAGAVLGTALTIKMVAYVGIAPIISAVTGGISRKALLTIAGLVRGAVALCLPFVSEPWHIYVLIFLLQSASATFTPAFQAVIPAVLPDERDYTRALSLSRLAYDLESLLSPALAAALLTVVAYDDLFLGTVVGFIISAGMVLATRFPDIPPADEAPFFDRLTRGLRLFLGRAQLRSLLFLNLAVAAATAMVVVNTVVIVQGGAGRPQSDVAIALGAYGAGSMLVALSLPKLLDSVSDRIPMLVGAAMSPVGLVLAALALGGDGELSWPTLLGIWFALGAGASLILTPSARLLRRNVDESELSDVFVAQFSLSHACFLITYPIAGSVGAAVGMSPVAWILAGVGVVGAAVAWAFWRR</sequence>